<dbReference type="Proteomes" id="UP000266841">
    <property type="component" value="Unassembled WGS sequence"/>
</dbReference>
<organism evidence="2 3">
    <name type="scientific">Thalassiosira oceanica</name>
    <name type="common">Marine diatom</name>
    <dbReference type="NCBI Taxonomy" id="159749"/>
    <lineage>
        <taxon>Eukaryota</taxon>
        <taxon>Sar</taxon>
        <taxon>Stramenopiles</taxon>
        <taxon>Ochrophyta</taxon>
        <taxon>Bacillariophyta</taxon>
        <taxon>Coscinodiscophyceae</taxon>
        <taxon>Thalassiosirophycidae</taxon>
        <taxon>Thalassiosirales</taxon>
        <taxon>Thalassiosiraceae</taxon>
        <taxon>Thalassiosira</taxon>
    </lineage>
</organism>
<gene>
    <name evidence="2" type="ORF">THAOC_21461</name>
</gene>
<evidence type="ECO:0000313" key="2">
    <source>
        <dbReference type="EMBL" id="EJK58414.1"/>
    </source>
</evidence>
<feature type="region of interest" description="Disordered" evidence="1">
    <location>
        <begin position="43"/>
        <end position="82"/>
    </location>
</feature>
<dbReference type="EMBL" id="AGNL01025251">
    <property type="protein sequence ID" value="EJK58414.1"/>
    <property type="molecule type" value="Genomic_DNA"/>
</dbReference>
<reference evidence="2 3" key="1">
    <citation type="journal article" date="2012" name="Genome Biol.">
        <title>Genome and low-iron response of an oceanic diatom adapted to chronic iron limitation.</title>
        <authorList>
            <person name="Lommer M."/>
            <person name="Specht M."/>
            <person name="Roy A.S."/>
            <person name="Kraemer L."/>
            <person name="Andreson R."/>
            <person name="Gutowska M.A."/>
            <person name="Wolf J."/>
            <person name="Bergner S.V."/>
            <person name="Schilhabel M.B."/>
            <person name="Klostermeier U.C."/>
            <person name="Beiko R.G."/>
            <person name="Rosenstiel P."/>
            <person name="Hippler M."/>
            <person name="Laroche J."/>
        </authorList>
    </citation>
    <scope>NUCLEOTIDE SEQUENCE [LARGE SCALE GENOMIC DNA]</scope>
    <source>
        <strain evidence="2 3">CCMP1005</strain>
    </source>
</reference>
<protein>
    <submittedName>
        <fullName evidence="2">Uncharacterized protein</fullName>
    </submittedName>
</protein>
<evidence type="ECO:0000256" key="1">
    <source>
        <dbReference type="SAM" id="MobiDB-lite"/>
    </source>
</evidence>
<name>K0S0Z2_THAOC</name>
<accession>K0S0Z2</accession>
<proteinExistence type="predicted"/>
<evidence type="ECO:0000313" key="3">
    <source>
        <dbReference type="Proteomes" id="UP000266841"/>
    </source>
</evidence>
<dbReference type="AlphaFoldDB" id="K0S0Z2"/>
<comment type="caution">
    <text evidence="2">The sequence shown here is derived from an EMBL/GenBank/DDBJ whole genome shotgun (WGS) entry which is preliminary data.</text>
</comment>
<keyword evidence="3" id="KW-1185">Reference proteome</keyword>
<sequence length="100" mass="10645">MAASAPPSESPSGSEVVGICGADDTANVRHLLSISGEFSSVEWECPPPSRPGGPAAVRHGAVDRRARRRHHGRGGQGGRGRTVRLAAHLELFENRRKITE</sequence>